<feature type="transmembrane region" description="Helical" evidence="1">
    <location>
        <begin position="252"/>
        <end position="269"/>
    </location>
</feature>
<keyword evidence="1" id="KW-0812">Transmembrane</keyword>
<proteinExistence type="predicted"/>
<name>A0ABS7CZY9_9BACL</name>
<organism evidence="2 3">
    <name type="scientific">Paenibacillus oenotherae</name>
    <dbReference type="NCBI Taxonomy" id="1435645"/>
    <lineage>
        <taxon>Bacteria</taxon>
        <taxon>Bacillati</taxon>
        <taxon>Bacillota</taxon>
        <taxon>Bacilli</taxon>
        <taxon>Bacillales</taxon>
        <taxon>Paenibacillaceae</taxon>
        <taxon>Paenibacillus</taxon>
    </lineage>
</organism>
<feature type="transmembrane region" description="Helical" evidence="1">
    <location>
        <begin position="193"/>
        <end position="211"/>
    </location>
</feature>
<dbReference type="RefSeq" id="WP_219870458.1">
    <property type="nucleotide sequence ID" value="NZ_JAHZIJ010000001.1"/>
</dbReference>
<dbReference type="InterPro" id="IPR025238">
    <property type="entry name" value="DUF4184"/>
</dbReference>
<protein>
    <submittedName>
        <fullName evidence="2">DUF4184 family protein</fullName>
    </submittedName>
</protein>
<feature type="transmembrane region" description="Helical" evidence="1">
    <location>
        <begin position="52"/>
        <end position="74"/>
    </location>
</feature>
<evidence type="ECO:0000313" key="2">
    <source>
        <dbReference type="EMBL" id="MBW7473207.1"/>
    </source>
</evidence>
<feature type="transmembrane region" description="Helical" evidence="1">
    <location>
        <begin position="223"/>
        <end position="245"/>
    </location>
</feature>
<keyword evidence="3" id="KW-1185">Reference proteome</keyword>
<sequence>MPFTFSHPLYAVPLRRLAPKWLSVTGLVLGSMAPDMEYFIAMEPYRSIGHFFSGFLFMCLPLCITLAFAFHSIIKPVLPLFMPVRGGVDRFVQQELGAWQLRSAREWLVFIGSLFIGFLTHLFMDSWTHSSGVFVKLFPFLYTAVAGEAIYHWLQYATSLIGLLIPSGWLMYRYLRWRRSDCTGQKPAARSGAAAQLWLTFALTALLMLAGKLLAGHGPIDTGVWIVAPLSAALFGLFVASLLYIAARSRKLKAAVVILLLLSAAMISYEPVHMKLLAWLLENNRMISLEDIHRYNEMIWLLFFWIWSALAMLACRCAAGMARMTSCNNGNTTSANGGFKKF</sequence>
<dbReference type="EMBL" id="JAHZIJ010000001">
    <property type="protein sequence ID" value="MBW7473207.1"/>
    <property type="molecule type" value="Genomic_DNA"/>
</dbReference>
<dbReference type="Pfam" id="PF13803">
    <property type="entry name" value="DUF4184"/>
    <property type="match status" value="1"/>
</dbReference>
<keyword evidence="1" id="KW-0472">Membrane</keyword>
<dbReference type="Proteomes" id="UP000812277">
    <property type="component" value="Unassembled WGS sequence"/>
</dbReference>
<feature type="transmembrane region" description="Helical" evidence="1">
    <location>
        <begin position="153"/>
        <end position="172"/>
    </location>
</feature>
<feature type="transmembrane region" description="Helical" evidence="1">
    <location>
        <begin position="107"/>
        <end position="124"/>
    </location>
</feature>
<gene>
    <name evidence="2" type="ORF">K0T92_00455</name>
</gene>
<evidence type="ECO:0000256" key="1">
    <source>
        <dbReference type="SAM" id="Phobius"/>
    </source>
</evidence>
<comment type="caution">
    <text evidence="2">The sequence shown here is derived from an EMBL/GenBank/DDBJ whole genome shotgun (WGS) entry which is preliminary data.</text>
</comment>
<keyword evidence="1" id="KW-1133">Transmembrane helix</keyword>
<feature type="transmembrane region" description="Helical" evidence="1">
    <location>
        <begin position="298"/>
        <end position="319"/>
    </location>
</feature>
<reference evidence="2 3" key="1">
    <citation type="submission" date="2021-07" db="EMBL/GenBank/DDBJ databases">
        <title>Paenibacillus radiodurans sp. nov., isolated from the southeastern edge of Tengger Desert.</title>
        <authorList>
            <person name="Zhang G."/>
        </authorList>
    </citation>
    <scope>NUCLEOTIDE SEQUENCE [LARGE SCALE GENOMIC DNA]</scope>
    <source>
        <strain evidence="2 3">DT7-4</strain>
    </source>
</reference>
<accession>A0ABS7CZY9</accession>
<evidence type="ECO:0000313" key="3">
    <source>
        <dbReference type="Proteomes" id="UP000812277"/>
    </source>
</evidence>